<protein>
    <submittedName>
        <fullName evidence="1">Uncharacterized protein</fullName>
    </submittedName>
</protein>
<name>A0ABW6GZE7_9ACTN</name>
<evidence type="ECO:0000313" key="2">
    <source>
        <dbReference type="Proteomes" id="UP001599756"/>
    </source>
</evidence>
<keyword evidence="2" id="KW-1185">Reference proteome</keyword>
<accession>A0ABW6GZE7</accession>
<organism evidence="1 2">
    <name type="scientific">Streptomyces anandii</name>
    <dbReference type="NCBI Taxonomy" id="285454"/>
    <lineage>
        <taxon>Bacteria</taxon>
        <taxon>Bacillati</taxon>
        <taxon>Actinomycetota</taxon>
        <taxon>Actinomycetes</taxon>
        <taxon>Kitasatosporales</taxon>
        <taxon>Streptomycetaceae</taxon>
        <taxon>Streptomyces</taxon>
    </lineage>
</organism>
<dbReference type="RefSeq" id="WP_381839819.1">
    <property type="nucleotide sequence ID" value="NZ_JBHYTS010000004.1"/>
</dbReference>
<evidence type="ECO:0000313" key="1">
    <source>
        <dbReference type="EMBL" id="MFE1749729.1"/>
    </source>
</evidence>
<comment type="caution">
    <text evidence="1">The sequence shown here is derived from an EMBL/GenBank/DDBJ whole genome shotgun (WGS) entry which is preliminary data.</text>
</comment>
<dbReference type="EMBL" id="JBHYTS010000004">
    <property type="protein sequence ID" value="MFE1749729.1"/>
    <property type="molecule type" value="Genomic_DNA"/>
</dbReference>
<reference evidence="1 2" key="1">
    <citation type="submission" date="2024-09" db="EMBL/GenBank/DDBJ databases">
        <title>The Natural Products Discovery Center: Release of the First 8490 Sequenced Strains for Exploring Actinobacteria Biosynthetic Diversity.</title>
        <authorList>
            <person name="Kalkreuter E."/>
            <person name="Kautsar S.A."/>
            <person name="Yang D."/>
            <person name="Bader C.D."/>
            <person name="Teijaro C.N."/>
            <person name="Fluegel L."/>
            <person name="Davis C.M."/>
            <person name="Simpson J.R."/>
            <person name="Lauterbach L."/>
            <person name="Steele A.D."/>
            <person name="Gui C."/>
            <person name="Meng S."/>
            <person name="Li G."/>
            <person name="Viehrig K."/>
            <person name="Ye F."/>
            <person name="Su P."/>
            <person name="Kiefer A.F."/>
            <person name="Nichols A."/>
            <person name="Cepeda A.J."/>
            <person name="Yan W."/>
            <person name="Fan B."/>
            <person name="Jiang Y."/>
            <person name="Adhikari A."/>
            <person name="Zheng C.-J."/>
            <person name="Schuster L."/>
            <person name="Cowan T.M."/>
            <person name="Smanski M.J."/>
            <person name="Chevrette M.G."/>
            <person name="De Carvalho L.P.S."/>
            <person name="Shen B."/>
        </authorList>
    </citation>
    <scope>NUCLEOTIDE SEQUENCE [LARGE SCALE GENOMIC DNA]</scope>
    <source>
        <strain evidence="1 2">NPDC059500</strain>
    </source>
</reference>
<sequence length="80" mass="8671">MTSDNTASCEVTRDWFGWVSVPGRGRAWVSGHVSVPACTPRAEVYRLIGVWLRERGCAVPADLSRAITLLPATGDTRKGV</sequence>
<gene>
    <name evidence="1" type="ORF">ACFW88_04145</name>
</gene>
<proteinExistence type="predicted"/>
<dbReference type="Proteomes" id="UP001599756">
    <property type="component" value="Unassembled WGS sequence"/>
</dbReference>